<dbReference type="KEGG" id="lch:Lcho_0116"/>
<name>B1Y644_LEPCP</name>
<organism evidence="3 4">
    <name type="scientific">Leptothrix cholodnii (strain ATCC 51168 / LMG 8142 / SP-6)</name>
    <name type="common">Leptothrix discophora (strain SP-6)</name>
    <dbReference type="NCBI Taxonomy" id="395495"/>
    <lineage>
        <taxon>Bacteria</taxon>
        <taxon>Pseudomonadati</taxon>
        <taxon>Pseudomonadota</taxon>
        <taxon>Betaproteobacteria</taxon>
        <taxon>Burkholderiales</taxon>
        <taxon>Sphaerotilaceae</taxon>
        <taxon>Leptothrix</taxon>
    </lineage>
</organism>
<evidence type="ECO:0000313" key="4">
    <source>
        <dbReference type="Proteomes" id="UP000001693"/>
    </source>
</evidence>
<dbReference type="SUPFAM" id="SSF56925">
    <property type="entry name" value="OMPA-like"/>
    <property type="match status" value="1"/>
</dbReference>
<dbReference type="Pfam" id="PF03922">
    <property type="entry name" value="OmpW"/>
    <property type="match status" value="1"/>
</dbReference>
<dbReference type="STRING" id="395495.Lcho_0116"/>
<proteinExistence type="predicted"/>
<keyword evidence="4" id="KW-1185">Reference proteome</keyword>
<dbReference type="OrthoDB" id="9807574at2"/>
<dbReference type="InterPro" id="IPR005618">
    <property type="entry name" value="OMPW"/>
</dbReference>
<sequence precursor="true">MKKLCIALAVAALAPVAMAQSAGDIVVRARAVYLDAANKDTVAITDVSINSKWLPEVDFTYYVTPNFAAELILTYPQKQDVSSTAHGGFIGTLKHLPPTLTAQYHVTGLGAIKPYVGAGVNYTRFSSVNLLNGALSVEKNSFGLAFQAGVDYAIDKQWSLNLDVKKVQIRTDLSLGATNLGTLKVDPTLIGIGLGYKF</sequence>
<evidence type="ECO:0000256" key="2">
    <source>
        <dbReference type="SAM" id="SignalP"/>
    </source>
</evidence>
<dbReference type="Proteomes" id="UP000001693">
    <property type="component" value="Chromosome"/>
</dbReference>
<dbReference type="eggNOG" id="COG3047">
    <property type="taxonomic scope" value="Bacteria"/>
</dbReference>
<feature type="signal peptide" evidence="2">
    <location>
        <begin position="1"/>
        <end position="19"/>
    </location>
</feature>
<reference evidence="3 4" key="1">
    <citation type="submission" date="2008-03" db="EMBL/GenBank/DDBJ databases">
        <title>Complete sequence of Leptothrix cholodnii SP-6.</title>
        <authorList>
            <consortium name="US DOE Joint Genome Institute"/>
            <person name="Copeland A."/>
            <person name="Lucas S."/>
            <person name="Lapidus A."/>
            <person name="Glavina del Rio T."/>
            <person name="Dalin E."/>
            <person name="Tice H."/>
            <person name="Bruce D."/>
            <person name="Goodwin L."/>
            <person name="Pitluck S."/>
            <person name="Chertkov O."/>
            <person name="Brettin T."/>
            <person name="Detter J.C."/>
            <person name="Han C."/>
            <person name="Kuske C.R."/>
            <person name="Schmutz J."/>
            <person name="Larimer F."/>
            <person name="Land M."/>
            <person name="Hauser L."/>
            <person name="Kyrpides N."/>
            <person name="Lykidis A."/>
            <person name="Emerson D."/>
            <person name="Richardson P."/>
        </authorList>
    </citation>
    <scope>NUCLEOTIDE SEQUENCE [LARGE SCALE GENOMIC DNA]</scope>
    <source>
        <strain evidence="4">ATCC 51168 / LMG 8142 / SP-6</strain>
    </source>
</reference>
<accession>B1Y644</accession>
<dbReference type="PANTHER" id="PTHR36920">
    <property type="match status" value="1"/>
</dbReference>
<feature type="chain" id="PRO_5002773378" evidence="2">
    <location>
        <begin position="20"/>
        <end position="198"/>
    </location>
</feature>
<dbReference type="RefSeq" id="WP_012345153.1">
    <property type="nucleotide sequence ID" value="NC_010524.1"/>
</dbReference>
<gene>
    <name evidence="3" type="ordered locus">Lcho_0116</name>
</gene>
<dbReference type="HOGENOM" id="CLU_042505_0_1_4"/>
<dbReference type="PANTHER" id="PTHR36920:SF1">
    <property type="entry name" value="OUTER MEMBRANE PROTEIN W"/>
    <property type="match status" value="1"/>
</dbReference>
<dbReference type="AlphaFoldDB" id="B1Y644"/>
<dbReference type="GO" id="GO:0009279">
    <property type="term" value="C:cell outer membrane"/>
    <property type="evidence" value="ECO:0007669"/>
    <property type="project" value="UniProtKB-SubCell"/>
</dbReference>
<keyword evidence="2" id="KW-0732">Signal</keyword>
<evidence type="ECO:0000313" key="3">
    <source>
        <dbReference type="EMBL" id="ACB32391.1"/>
    </source>
</evidence>
<dbReference type="Gene3D" id="2.40.160.20">
    <property type="match status" value="1"/>
</dbReference>
<evidence type="ECO:0000256" key="1">
    <source>
        <dbReference type="ARBA" id="ARBA00004442"/>
    </source>
</evidence>
<dbReference type="InterPro" id="IPR011250">
    <property type="entry name" value="OMP/PagP_B-barrel"/>
</dbReference>
<dbReference type="EMBL" id="CP001013">
    <property type="protein sequence ID" value="ACB32391.1"/>
    <property type="molecule type" value="Genomic_DNA"/>
</dbReference>
<protein>
    <submittedName>
        <fullName evidence="3">OmpW family protein</fullName>
    </submittedName>
</protein>
<comment type="subcellular location">
    <subcellularLocation>
        <location evidence="1">Cell outer membrane</location>
    </subcellularLocation>
</comment>
<dbReference type="GO" id="GO:0055085">
    <property type="term" value="P:transmembrane transport"/>
    <property type="evidence" value="ECO:0007669"/>
    <property type="project" value="TreeGrafter"/>
</dbReference>